<evidence type="ECO:0000256" key="7">
    <source>
        <dbReference type="ARBA" id="ARBA00035138"/>
    </source>
</evidence>
<evidence type="ECO:0000313" key="11">
    <source>
        <dbReference type="Proteomes" id="UP000678393"/>
    </source>
</evidence>
<dbReference type="PANTHER" id="PTHR21035:SF2">
    <property type="entry name" value="SMALL RIBOSOMAL SUBUNIT PROTEIN MS26"/>
    <property type="match status" value="1"/>
</dbReference>
<organism evidence="10 11">
    <name type="scientific">Candidula unifasciata</name>
    <dbReference type="NCBI Taxonomy" id="100452"/>
    <lineage>
        <taxon>Eukaryota</taxon>
        <taxon>Metazoa</taxon>
        <taxon>Spiralia</taxon>
        <taxon>Lophotrochozoa</taxon>
        <taxon>Mollusca</taxon>
        <taxon>Gastropoda</taxon>
        <taxon>Heterobranchia</taxon>
        <taxon>Euthyneura</taxon>
        <taxon>Panpulmonata</taxon>
        <taxon>Eupulmonata</taxon>
        <taxon>Stylommatophora</taxon>
        <taxon>Helicina</taxon>
        <taxon>Helicoidea</taxon>
        <taxon>Geomitridae</taxon>
        <taxon>Candidula</taxon>
    </lineage>
</organism>
<dbReference type="OrthoDB" id="5988811at2759"/>
<gene>
    <name evidence="10" type="ORF">CUNI_LOCUS7203</name>
</gene>
<dbReference type="InterPro" id="IPR026140">
    <property type="entry name" value="Ribosomal_mS26"/>
</dbReference>
<evidence type="ECO:0000313" key="10">
    <source>
        <dbReference type="EMBL" id="CAG5121645.1"/>
    </source>
</evidence>
<evidence type="ECO:0000256" key="8">
    <source>
        <dbReference type="ARBA" id="ARBA00035344"/>
    </source>
</evidence>
<keyword evidence="5" id="KW-0496">Mitochondrion</keyword>
<evidence type="ECO:0000256" key="6">
    <source>
        <dbReference type="ARBA" id="ARBA00023274"/>
    </source>
</evidence>
<comment type="similarity">
    <text evidence="2">Belongs to the mitochondrion-specific ribosomal protein mS26 family.</text>
</comment>
<evidence type="ECO:0000256" key="5">
    <source>
        <dbReference type="ARBA" id="ARBA00023128"/>
    </source>
</evidence>
<evidence type="ECO:0000256" key="3">
    <source>
        <dbReference type="ARBA" id="ARBA00022946"/>
    </source>
</evidence>
<dbReference type="Pfam" id="PF14943">
    <property type="entry name" value="MRP-S26"/>
    <property type="match status" value="1"/>
</dbReference>
<keyword evidence="3" id="KW-0809">Transit peptide</keyword>
<dbReference type="EMBL" id="CAJHNH020001132">
    <property type="protein sequence ID" value="CAG5121645.1"/>
    <property type="molecule type" value="Genomic_DNA"/>
</dbReference>
<evidence type="ECO:0000256" key="4">
    <source>
        <dbReference type="ARBA" id="ARBA00022980"/>
    </source>
</evidence>
<accession>A0A8S3Z0Y2</accession>
<keyword evidence="9" id="KW-0175">Coiled coil</keyword>
<comment type="subcellular location">
    <subcellularLocation>
        <location evidence="1">Mitochondrion</location>
    </subcellularLocation>
</comment>
<keyword evidence="6" id="KW-0687">Ribonucleoprotein</keyword>
<comment type="caution">
    <text evidence="10">The sequence shown here is derived from an EMBL/GenBank/DDBJ whole genome shotgun (WGS) entry which is preliminary data.</text>
</comment>
<dbReference type="PANTHER" id="PTHR21035">
    <property type="entry name" value="28S RIBOSOMAL PROTEIN S26, MITOCHONDRIAL"/>
    <property type="match status" value="1"/>
</dbReference>
<dbReference type="AlphaFoldDB" id="A0A8S3Z0Y2"/>
<dbReference type="Proteomes" id="UP000678393">
    <property type="component" value="Unassembled WGS sequence"/>
</dbReference>
<protein>
    <recommendedName>
        <fullName evidence="7">Small ribosomal subunit protein mS26</fullName>
    </recommendedName>
    <alternativeName>
        <fullName evidence="8">28S ribosomal protein S26, mitochondrial</fullName>
    </alternativeName>
</protein>
<reference evidence="10" key="1">
    <citation type="submission" date="2021-04" db="EMBL/GenBank/DDBJ databases">
        <authorList>
            <consortium name="Molecular Ecology Group"/>
        </authorList>
    </citation>
    <scope>NUCLEOTIDE SEQUENCE</scope>
</reference>
<feature type="coiled-coil region" evidence="9">
    <location>
        <begin position="126"/>
        <end position="165"/>
    </location>
</feature>
<evidence type="ECO:0000256" key="1">
    <source>
        <dbReference type="ARBA" id="ARBA00004173"/>
    </source>
</evidence>
<keyword evidence="4" id="KW-0689">Ribosomal protein</keyword>
<evidence type="ECO:0000256" key="2">
    <source>
        <dbReference type="ARBA" id="ARBA00009672"/>
    </source>
</evidence>
<proteinExistence type="inferred from homology"/>
<dbReference type="GO" id="GO:0005763">
    <property type="term" value="C:mitochondrial small ribosomal subunit"/>
    <property type="evidence" value="ECO:0007669"/>
    <property type="project" value="InterPro"/>
</dbReference>
<sequence length="218" mass="25479">MASCLRLLVETSLKQQALLVSACTSRTPLVQSVRFRKPPWVPVAKSKEFYVRKPTPVDQEEYEELKARYRFYRSEVDSVRQFLAQDLSARQHNLEDQDLRADEAEVSLMMQHLQEWNTHVAAVRNERQLQEQLDHEQMLKERLANQEKQRMLDAERALAELEEKEAAAASFIDPDKLDEAIEKLIDSRKDYNFAITKSGEKLFGEYPDRKTPESHKQS</sequence>
<keyword evidence="11" id="KW-1185">Reference proteome</keyword>
<evidence type="ECO:0000256" key="9">
    <source>
        <dbReference type="SAM" id="Coils"/>
    </source>
</evidence>
<name>A0A8S3Z0Y2_9EUPU</name>